<keyword evidence="1" id="KW-0732">Signal</keyword>
<evidence type="ECO:0000313" key="3">
    <source>
        <dbReference type="EMBL" id="PWB00220.1"/>
    </source>
</evidence>
<dbReference type="EMBL" id="PUEC01000050">
    <property type="protein sequence ID" value="PWB00220.1"/>
    <property type="molecule type" value="Genomic_DNA"/>
</dbReference>
<feature type="domain" description="Secretion system C-terminal sorting" evidence="2">
    <location>
        <begin position="124"/>
        <end position="185"/>
    </location>
</feature>
<dbReference type="RefSeq" id="WP_107033445.1">
    <property type="nucleotide sequence ID" value="NZ_CARXIO010000055.1"/>
</dbReference>
<gene>
    <name evidence="3" type="ORF">C5O23_13540</name>
</gene>
<dbReference type="NCBIfam" id="TIGR04183">
    <property type="entry name" value="Por_Secre_tail"/>
    <property type="match status" value="1"/>
</dbReference>
<sequence length="186" mass="19551">MIKFKPLIIAAALSVCTCLPASAKTTQLTIKFKDGRSVVLDLTASDNGDEKLLPVMTFTPTALKVKLPPKETGEPGVTAPPSVYTFEVEDLQEMAPIETNSTSAIADIIASGNAIVIAPLGGDFVKVTGSESLKSSDVRVFDLNGRQCGADVTDESVGSITLSLASLQPGIYIVNISSHSLKITKR</sequence>
<name>A0A2V1IK28_9BACT</name>
<evidence type="ECO:0000256" key="1">
    <source>
        <dbReference type="SAM" id="SignalP"/>
    </source>
</evidence>
<feature type="signal peptide" evidence="1">
    <location>
        <begin position="1"/>
        <end position="23"/>
    </location>
</feature>
<dbReference type="InterPro" id="IPR026444">
    <property type="entry name" value="Secre_tail"/>
</dbReference>
<dbReference type="Pfam" id="PF18962">
    <property type="entry name" value="Por_Secre_tail"/>
    <property type="match status" value="1"/>
</dbReference>
<evidence type="ECO:0000313" key="4">
    <source>
        <dbReference type="Proteomes" id="UP000244905"/>
    </source>
</evidence>
<comment type="caution">
    <text evidence="3">The sequence shown here is derived from an EMBL/GenBank/DDBJ whole genome shotgun (WGS) entry which is preliminary data.</text>
</comment>
<proteinExistence type="predicted"/>
<dbReference type="Proteomes" id="UP000244905">
    <property type="component" value="Unassembled WGS sequence"/>
</dbReference>
<feature type="chain" id="PRO_5015911635" evidence="1">
    <location>
        <begin position="24"/>
        <end position="186"/>
    </location>
</feature>
<dbReference type="AlphaFoldDB" id="A0A2V1IK28"/>
<keyword evidence="4" id="KW-1185">Reference proteome</keyword>
<reference evidence="4" key="1">
    <citation type="submission" date="2018-02" db="EMBL/GenBank/DDBJ databases">
        <authorList>
            <person name="Clavel T."/>
            <person name="Strowig T."/>
        </authorList>
    </citation>
    <scope>NUCLEOTIDE SEQUENCE [LARGE SCALE GENOMIC DNA]</scope>
    <source>
        <strain evidence="4">DSM 103720</strain>
    </source>
</reference>
<evidence type="ECO:0000259" key="2">
    <source>
        <dbReference type="Pfam" id="PF18962"/>
    </source>
</evidence>
<accession>A0A2V1IK28</accession>
<organism evidence="3 4">
    <name type="scientific">Duncaniella muris</name>
    <dbReference type="NCBI Taxonomy" id="2094150"/>
    <lineage>
        <taxon>Bacteria</taxon>
        <taxon>Pseudomonadati</taxon>
        <taxon>Bacteroidota</taxon>
        <taxon>Bacteroidia</taxon>
        <taxon>Bacteroidales</taxon>
        <taxon>Muribaculaceae</taxon>
        <taxon>Duncaniella</taxon>
    </lineage>
</organism>
<protein>
    <submittedName>
        <fullName evidence="3">T9SS C-terminal target domain-containing protein</fullName>
    </submittedName>
</protein>
<dbReference type="GeneID" id="82527338"/>